<name>A0A9Q1EVM1_SYNKA</name>
<evidence type="ECO:0000256" key="3">
    <source>
        <dbReference type="ARBA" id="ARBA00022741"/>
    </source>
</evidence>
<evidence type="ECO:0000256" key="2">
    <source>
        <dbReference type="ARBA" id="ARBA00022679"/>
    </source>
</evidence>
<evidence type="ECO:0000256" key="8">
    <source>
        <dbReference type="SAM" id="MobiDB-lite"/>
    </source>
</evidence>
<dbReference type="AlphaFoldDB" id="A0A9Q1EVM1"/>
<dbReference type="Proteomes" id="UP001152622">
    <property type="component" value="Chromosome 12"/>
</dbReference>
<feature type="compositionally biased region" description="Basic and acidic residues" evidence="8">
    <location>
        <begin position="1"/>
        <end position="10"/>
    </location>
</feature>
<keyword evidence="2" id="KW-0808">Transferase</keyword>
<dbReference type="EMBL" id="JAINUF010000012">
    <property type="protein sequence ID" value="KAJ8345907.1"/>
    <property type="molecule type" value="Genomic_DNA"/>
</dbReference>
<evidence type="ECO:0000256" key="6">
    <source>
        <dbReference type="ARBA" id="ARBA00038035"/>
    </source>
</evidence>
<dbReference type="EC" id="2.7.12.2" evidence="7"/>
<accession>A0A9Q1EVM1</accession>
<evidence type="ECO:0000256" key="4">
    <source>
        <dbReference type="ARBA" id="ARBA00022777"/>
    </source>
</evidence>
<dbReference type="GO" id="GO:0004674">
    <property type="term" value="F:protein serine/threonine kinase activity"/>
    <property type="evidence" value="ECO:0007669"/>
    <property type="project" value="UniProtKB-KW"/>
</dbReference>
<evidence type="ECO:0000313" key="10">
    <source>
        <dbReference type="EMBL" id="KAJ8345907.1"/>
    </source>
</evidence>
<evidence type="ECO:0000259" key="9">
    <source>
        <dbReference type="PROSITE" id="PS50011"/>
    </source>
</evidence>
<gene>
    <name evidence="10" type="ORF">SKAU_G00301000</name>
</gene>
<evidence type="ECO:0000256" key="5">
    <source>
        <dbReference type="ARBA" id="ARBA00022840"/>
    </source>
</evidence>
<reference evidence="10" key="1">
    <citation type="journal article" date="2023" name="Science">
        <title>Genome structures resolve the early diversification of teleost fishes.</title>
        <authorList>
            <person name="Parey E."/>
            <person name="Louis A."/>
            <person name="Montfort J."/>
            <person name="Bouchez O."/>
            <person name="Roques C."/>
            <person name="Iampietro C."/>
            <person name="Lluch J."/>
            <person name="Castinel A."/>
            <person name="Donnadieu C."/>
            <person name="Desvignes T."/>
            <person name="Floi Bucao C."/>
            <person name="Jouanno E."/>
            <person name="Wen M."/>
            <person name="Mejri S."/>
            <person name="Dirks R."/>
            <person name="Jansen H."/>
            <person name="Henkel C."/>
            <person name="Chen W.J."/>
            <person name="Zahm M."/>
            <person name="Cabau C."/>
            <person name="Klopp C."/>
            <person name="Thompson A.W."/>
            <person name="Robinson-Rechavi M."/>
            <person name="Braasch I."/>
            <person name="Lecointre G."/>
            <person name="Bobe J."/>
            <person name="Postlethwait J.H."/>
            <person name="Berthelot C."/>
            <person name="Roest Crollius H."/>
            <person name="Guiguen Y."/>
        </authorList>
    </citation>
    <scope>NUCLEOTIDE SEQUENCE</scope>
    <source>
        <strain evidence="10">WJC10195</strain>
    </source>
</reference>
<keyword evidence="11" id="KW-1185">Reference proteome</keyword>
<dbReference type="PANTHER" id="PTHR48013">
    <property type="entry name" value="DUAL SPECIFICITY MITOGEN-ACTIVATED PROTEIN KINASE KINASE 5-RELATED"/>
    <property type="match status" value="1"/>
</dbReference>
<sequence>MEGGRKREGKVFCASPPPHQSKGEMSVPKGGKKKNPGLRLSKEVFEQPPPAAGPPRDLDSKACVTIGEKNFVVKADDLEQIGELGRGAYGVVDKMKHVPSGLIMAVKRIRATVNTQEQKRLLMDLDISMRTVDCFFTVTFYGALFREVGL</sequence>
<dbReference type="SUPFAM" id="SSF56112">
    <property type="entry name" value="Protein kinase-like (PK-like)"/>
    <property type="match status" value="1"/>
</dbReference>
<organism evidence="10 11">
    <name type="scientific">Synaphobranchus kaupii</name>
    <name type="common">Kaup's arrowtooth eel</name>
    <dbReference type="NCBI Taxonomy" id="118154"/>
    <lineage>
        <taxon>Eukaryota</taxon>
        <taxon>Metazoa</taxon>
        <taxon>Chordata</taxon>
        <taxon>Craniata</taxon>
        <taxon>Vertebrata</taxon>
        <taxon>Euteleostomi</taxon>
        <taxon>Actinopterygii</taxon>
        <taxon>Neopterygii</taxon>
        <taxon>Teleostei</taxon>
        <taxon>Anguilliformes</taxon>
        <taxon>Synaphobranchidae</taxon>
        <taxon>Synaphobranchus</taxon>
    </lineage>
</organism>
<comment type="caution">
    <text evidence="10">The sequence shown here is derived from an EMBL/GenBank/DDBJ whole genome shotgun (WGS) entry which is preliminary data.</text>
</comment>
<keyword evidence="3" id="KW-0547">Nucleotide-binding</keyword>
<dbReference type="GO" id="GO:1902531">
    <property type="term" value="P:regulation of intracellular signal transduction"/>
    <property type="evidence" value="ECO:0007669"/>
    <property type="project" value="UniProtKB-ARBA"/>
</dbReference>
<evidence type="ECO:0000256" key="7">
    <source>
        <dbReference type="ARBA" id="ARBA00038999"/>
    </source>
</evidence>
<evidence type="ECO:0000313" key="11">
    <source>
        <dbReference type="Proteomes" id="UP001152622"/>
    </source>
</evidence>
<dbReference type="GO" id="GO:0005524">
    <property type="term" value="F:ATP binding"/>
    <property type="evidence" value="ECO:0007669"/>
    <property type="project" value="UniProtKB-KW"/>
</dbReference>
<feature type="domain" description="Protein kinase" evidence="9">
    <location>
        <begin position="78"/>
        <end position="150"/>
    </location>
</feature>
<keyword evidence="5" id="KW-0067">ATP-binding</keyword>
<dbReference type="InterPro" id="IPR011009">
    <property type="entry name" value="Kinase-like_dom_sf"/>
</dbReference>
<comment type="similarity">
    <text evidence="6">Belongs to the protein kinase superfamily. STE Ser/Thr protein kinase family. MAP kinase kinase subfamily.</text>
</comment>
<keyword evidence="4" id="KW-0418">Kinase</keyword>
<dbReference type="GO" id="GO:0004708">
    <property type="term" value="F:MAP kinase kinase activity"/>
    <property type="evidence" value="ECO:0007669"/>
    <property type="project" value="UniProtKB-EC"/>
</dbReference>
<proteinExistence type="inferred from homology"/>
<dbReference type="FunFam" id="3.30.200.20:FF:000040">
    <property type="entry name" value="Dual specificity mitogen-activated protein kinase kinase"/>
    <property type="match status" value="1"/>
</dbReference>
<dbReference type="Gene3D" id="3.30.200.20">
    <property type="entry name" value="Phosphorylase Kinase, domain 1"/>
    <property type="match status" value="1"/>
</dbReference>
<protein>
    <recommendedName>
        <fullName evidence="7">mitogen-activated protein kinase kinase</fullName>
        <ecNumber evidence="7">2.7.12.2</ecNumber>
    </recommendedName>
</protein>
<dbReference type="PROSITE" id="PS50011">
    <property type="entry name" value="PROTEIN_KINASE_DOM"/>
    <property type="match status" value="1"/>
</dbReference>
<dbReference type="InterPro" id="IPR000719">
    <property type="entry name" value="Prot_kinase_dom"/>
</dbReference>
<evidence type="ECO:0000256" key="1">
    <source>
        <dbReference type="ARBA" id="ARBA00022527"/>
    </source>
</evidence>
<keyword evidence="1" id="KW-0723">Serine/threonine-protein kinase</keyword>
<feature type="region of interest" description="Disordered" evidence="8">
    <location>
        <begin position="1"/>
        <end position="59"/>
    </location>
</feature>
<dbReference type="PANTHER" id="PTHR48013:SF12">
    <property type="entry name" value="DUAL SPECIFICITY MITOGEN-ACTIVATED PROTEIN KINASE KINASE 6"/>
    <property type="match status" value="1"/>
</dbReference>
<dbReference type="OrthoDB" id="10252354at2759"/>